<evidence type="ECO:0000313" key="2">
    <source>
        <dbReference type="EMBL" id="MBO7746312.1"/>
    </source>
</evidence>
<feature type="region of interest" description="Disordered" evidence="1">
    <location>
        <begin position="31"/>
        <end position="55"/>
    </location>
</feature>
<reference evidence="2 3" key="1">
    <citation type="submission" date="2021-03" db="EMBL/GenBank/DDBJ databases">
        <title>Paenibacillus artemisicola MWE-103 whole genome sequence.</title>
        <authorList>
            <person name="Ham Y.J."/>
        </authorList>
    </citation>
    <scope>NUCLEOTIDE SEQUENCE [LARGE SCALE GENOMIC DNA]</scope>
    <source>
        <strain evidence="2 3">MWE-103</strain>
    </source>
</reference>
<dbReference type="InterPro" id="IPR006059">
    <property type="entry name" value="SBP"/>
</dbReference>
<keyword evidence="3" id="KW-1185">Reference proteome</keyword>
<accession>A0ABS3WDC7</accession>
<protein>
    <submittedName>
        <fullName evidence="2">Extracellular solute-binding protein</fullName>
    </submittedName>
</protein>
<dbReference type="InterPro" id="IPR050490">
    <property type="entry name" value="Bact_solute-bd_prot1"/>
</dbReference>
<dbReference type="Pfam" id="PF01547">
    <property type="entry name" value="SBP_bac_1"/>
    <property type="match status" value="1"/>
</dbReference>
<proteinExistence type="predicted"/>
<dbReference type="EMBL" id="JAGGDJ010000016">
    <property type="protein sequence ID" value="MBO7746312.1"/>
    <property type="molecule type" value="Genomic_DNA"/>
</dbReference>
<dbReference type="SUPFAM" id="SSF53850">
    <property type="entry name" value="Periplasmic binding protein-like II"/>
    <property type="match status" value="1"/>
</dbReference>
<organism evidence="2 3">
    <name type="scientific">Paenibacillus artemisiicola</name>
    <dbReference type="NCBI Taxonomy" id="1172618"/>
    <lineage>
        <taxon>Bacteria</taxon>
        <taxon>Bacillati</taxon>
        <taxon>Bacillota</taxon>
        <taxon>Bacilli</taxon>
        <taxon>Bacillales</taxon>
        <taxon>Paenibacillaceae</taxon>
        <taxon>Paenibacillus</taxon>
    </lineage>
</organism>
<evidence type="ECO:0000256" key="1">
    <source>
        <dbReference type="SAM" id="MobiDB-lite"/>
    </source>
</evidence>
<sequence>MLGGLLAGCGGDNGGNNGGGNGGNAAGGSNAASGGNAAGGDGAQTNNGGGTNAGAGTGEKIKLTMWGAVPEEAGPQAVVDAWNQANPDVQVEYVRYVNDDPGNLKLDTALMTGQDADLYMNYTLTRLQKRVDAGTAVDLSGSGYDIDGKMGPDAAQWKINDKYYGIPTKKNMGFIWLNKDMLDAAGLPVPALDWTWSDLREYAKKLTKDGVYGLLQHDAMFTATIDGTVAGLGLTKPDGSSNFDNDLWKQQFQILHDMMFVDKSTPEYGEQLTSKMPVDTMFLQGQAAMLSAGEFIFRNANNLKDYPHDFKIAFATIPKVTADQKDYKYAGGLGDVLSVNAKSKHRDAALKFAEWYADGGMLPMASGGRIPSSKSVDNKQAMDLLLKGVEDKYDADSMNKVVFGTFPSFQLDVPQQVIDARKEEYEKYFLNKQDLAATLANMAKEHEELTKK</sequence>
<dbReference type="PANTHER" id="PTHR43649">
    <property type="entry name" value="ARABINOSE-BINDING PROTEIN-RELATED"/>
    <property type="match status" value="1"/>
</dbReference>
<gene>
    <name evidence="2" type="ORF">I8J29_19050</name>
</gene>
<evidence type="ECO:0000313" key="3">
    <source>
        <dbReference type="Proteomes" id="UP000670947"/>
    </source>
</evidence>
<name>A0ABS3WDC7_9BACL</name>
<dbReference type="PANTHER" id="PTHR43649:SF12">
    <property type="entry name" value="DIACETYLCHITOBIOSE BINDING PROTEIN DASA"/>
    <property type="match status" value="1"/>
</dbReference>
<feature type="compositionally biased region" description="Gly residues" evidence="1">
    <location>
        <begin position="36"/>
        <end position="55"/>
    </location>
</feature>
<comment type="caution">
    <text evidence="2">The sequence shown here is derived from an EMBL/GenBank/DDBJ whole genome shotgun (WGS) entry which is preliminary data.</text>
</comment>
<dbReference type="Gene3D" id="3.40.190.10">
    <property type="entry name" value="Periplasmic binding protein-like II"/>
    <property type="match status" value="1"/>
</dbReference>
<dbReference type="Proteomes" id="UP000670947">
    <property type="component" value="Unassembled WGS sequence"/>
</dbReference>